<keyword evidence="2" id="KW-1133">Transmembrane helix</keyword>
<feature type="transmembrane region" description="Helical" evidence="2">
    <location>
        <begin position="105"/>
        <end position="126"/>
    </location>
</feature>
<evidence type="ECO:0000256" key="2">
    <source>
        <dbReference type="SAM" id="Phobius"/>
    </source>
</evidence>
<sequence>MPSTYPSPAPLRGCVVGATTGILAVAAHGIAGGGYPTSAGAALLLLTALVTGAAAGSVIGGSSRLRAGPGRSTLIALAAGQFAGHWALTGLTGHHGSPVETASEALPGAAMIAFHLLAVVVCALAITTAERLYRCASSILRALLEPPRPTPGPTRVRIAATTPVTVHRSPKGAPGPRAPPARTDPATPSLGEKASNTCPTGSPPSCAVV</sequence>
<proteinExistence type="predicted"/>
<reference evidence="3 4" key="1">
    <citation type="submission" date="2024-06" db="EMBL/GenBank/DDBJ databases">
        <title>The Natural Products Discovery Center: Release of the First 8490 Sequenced Strains for Exploring Actinobacteria Biosynthetic Diversity.</title>
        <authorList>
            <person name="Kalkreuter E."/>
            <person name="Kautsar S.A."/>
            <person name="Yang D."/>
            <person name="Bader C.D."/>
            <person name="Teijaro C.N."/>
            <person name="Fluegel L."/>
            <person name="Davis C.M."/>
            <person name="Simpson J.R."/>
            <person name="Lauterbach L."/>
            <person name="Steele A.D."/>
            <person name="Gui C."/>
            <person name="Meng S."/>
            <person name="Li G."/>
            <person name="Viehrig K."/>
            <person name="Ye F."/>
            <person name="Su P."/>
            <person name="Kiefer A.F."/>
            <person name="Nichols A."/>
            <person name="Cepeda A.J."/>
            <person name="Yan W."/>
            <person name="Fan B."/>
            <person name="Jiang Y."/>
            <person name="Adhikari A."/>
            <person name="Zheng C.-J."/>
            <person name="Schuster L."/>
            <person name="Cowan T.M."/>
            <person name="Smanski M.J."/>
            <person name="Chevrette M.G."/>
            <person name="De Carvalho L.P.S."/>
            <person name="Shen B."/>
        </authorList>
    </citation>
    <scope>NUCLEOTIDE SEQUENCE [LARGE SCALE GENOMIC DNA]</scope>
    <source>
        <strain evidence="3 4">NPDC019708</strain>
    </source>
</reference>
<accession>A0ABV2X0Z7</accession>
<evidence type="ECO:0000313" key="4">
    <source>
        <dbReference type="Proteomes" id="UP001550628"/>
    </source>
</evidence>
<evidence type="ECO:0000256" key="1">
    <source>
        <dbReference type="SAM" id="MobiDB-lite"/>
    </source>
</evidence>
<protein>
    <recommendedName>
        <fullName evidence="5">MFS transporter</fullName>
    </recommendedName>
</protein>
<keyword evidence="2" id="KW-0812">Transmembrane</keyword>
<gene>
    <name evidence="3" type="ORF">ABZ510_33865</name>
</gene>
<dbReference type="Proteomes" id="UP001550628">
    <property type="component" value="Unassembled WGS sequence"/>
</dbReference>
<keyword evidence="2" id="KW-0472">Membrane</keyword>
<feature type="compositionally biased region" description="Low complexity" evidence="1">
    <location>
        <begin position="171"/>
        <end position="188"/>
    </location>
</feature>
<organism evidence="3 4">
    <name type="scientific">Nocardia rhamnosiphila</name>
    <dbReference type="NCBI Taxonomy" id="426716"/>
    <lineage>
        <taxon>Bacteria</taxon>
        <taxon>Bacillati</taxon>
        <taxon>Actinomycetota</taxon>
        <taxon>Actinomycetes</taxon>
        <taxon>Mycobacteriales</taxon>
        <taxon>Nocardiaceae</taxon>
        <taxon>Nocardia</taxon>
    </lineage>
</organism>
<dbReference type="EMBL" id="JBEYBF010000046">
    <property type="protein sequence ID" value="MEU1956826.1"/>
    <property type="molecule type" value="Genomic_DNA"/>
</dbReference>
<feature type="transmembrane region" description="Helical" evidence="2">
    <location>
        <begin position="73"/>
        <end position="93"/>
    </location>
</feature>
<comment type="caution">
    <text evidence="3">The sequence shown here is derived from an EMBL/GenBank/DDBJ whole genome shotgun (WGS) entry which is preliminary data.</text>
</comment>
<feature type="region of interest" description="Disordered" evidence="1">
    <location>
        <begin position="161"/>
        <end position="209"/>
    </location>
</feature>
<evidence type="ECO:0008006" key="5">
    <source>
        <dbReference type="Google" id="ProtNLM"/>
    </source>
</evidence>
<feature type="transmembrane region" description="Helical" evidence="2">
    <location>
        <begin position="39"/>
        <end position="61"/>
    </location>
</feature>
<name>A0ABV2X0Z7_9NOCA</name>
<evidence type="ECO:0000313" key="3">
    <source>
        <dbReference type="EMBL" id="MEU1956826.1"/>
    </source>
</evidence>
<dbReference type="RefSeq" id="WP_356959913.1">
    <property type="nucleotide sequence ID" value="NZ_JBEYBD010000038.1"/>
</dbReference>
<keyword evidence="4" id="KW-1185">Reference proteome</keyword>